<dbReference type="AlphaFoldDB" id="A0ABC9NGL9"/>
<comment type="caution">
    <text evidence="2">The sequence shown here is derived from an EMBL/GenBank/DDBJ whole genome shotgun (WGS) entry which is preliminary data.</text>
</comment>
<reference evidence="2" key="1">
    <citation type="submission" date="2007-06" db="EMBL/GenBank/DDBJ databases">
        <authorList>
            <person name="Fulton L."/>
            <person name="Clifton S."/>
            <person name="Fulton B."/>
            <person name="Xu J."/>
            <person name="Minx P."/>
            <person name="Pepin K.H."/>
            <person name="Johnson M."/>
            <person name="Thiruvilangam P."/>
            <person name="Bhonagiri V."/>
            <person name="Nash W.E."/>
            <person name="Mardis E.R."/>
            <person name="Wilson R.K."/>
        </authorList>
    </citation>
    <scope>NUCLEOTIDE SEQUENCE [LARGE SCALE GENOMIC DNA]</scope>
    <source>
        <strain evidence="2">ATCC 8492</strain>
    </source>
</reference>
<dbReference type="GeneID" id="99751959"/>
<evidence type="ECO:0000256" key="1">
    <source>
        <dbReference type="SAM" id="MobiDB-lite"/>
    </source>
</evidence>
<dbReference type="Proteomes" id="UP000004110">
    <property type="component" value="Unassembled WGS sequence"/>
</dbReference>
<protein>
    <recommendedName>
        <fullName evidence="4">RloB domain-containing protein</fullName>
    </recommendedName>
</protein>
<feature type="region of interest" description="Disordered" evidence="1">
    <location>
        <begin position="52"/>
        <end position="88"/>
    </location>
</feature>
<name>A0ABC9NGL9_BACUC</name>
<dbReference type="EMBL" id="AAYH02000035">
    <property type="protein sequence ID" value="EDO55761.1"/>
    <property type="molecule type" value="Genomic_DNA"/>
</dbReference>
<gene>
    <name evidence="2" type="ORF">BACUNI_00603</name>
</gene>
<dbReference type="RefSeq" id="WP_005825413.1">
    <property type="nucleotide sequence ID" value="NZ_DS362236.1"/>
</dbReference>
<evidence type="ECO:0008006" key="4">
    <source>
        <dbReference type="Google" id="ProtNLM"/>
    </source>
</evidence>
<proteinExistence type="predicted"/>
<feature type="compositionally biased region" description="Basic residues" evidence="1">
    <location>
        <begin position="69"/>
        <end position="80"/>
    </location>
</feature>
<sequence length="361" mass="42512">MARQSEDSRHSKYVIRIICEGEKTEPLFFTSLCDKLLDENGGEEEWDVKTIPQPDIPEEKPSMADRGLYKNKKKRVKGKKDKLQPEVQGQPPLSWIRLSRKKLNEGVDEAWAVFDKDEHPARKDAFEEAEKLIDDKKVNIAFSSRSFEYYLLLHFEYLYHPFHATECGERIDGKKVNYNCMTEKSKENACHGEKCINGYARLKKYWNETKTSQSTFPLIEKRLKAGIINAKRLRIESNSKENCPIYDRNPYTNVDKLVCRLIHTEIIPYHEECLFKDSGDELFIRVHKNVIIVCNKSSHTVVIPEGLLKKYNWEIDKYESLNDRCILPANEYTFWIFTLKEPEVILIEKKKTHPEYIFFPY</sequence>
<keyword evidence="3" id="KW-1185">Reference proteome</keyword>
<evidence type="ECO:0000313" key="3">
    <source>
        <dbReference type="Proteomes" id="UP000004110"/>
    </source>
</evidence>
<dbReference type="Pfam" id="PF13707">
    <property type="entry name" value="RloB"/>
    <property type="match status" value="1"/>
</dbReference>
<evidence type="ECO:0000313" key="2">
    <source>
        <dbReference type="EMBL" id="EDO55761.1"/>
    </source>
</evidence>
<dbReference type="InterPro" id="IPR025591">
    <property type="entry name" value="RloB"/>
</dbReference>
<organism evidence="2 3">
    <name type="scientific">Bacteroides uniformis (strain ATCC 8492 / DSM 6597 / CCUG 4942 / CIP 103695 / JCM 5828 / KCTC 5204 / NCTC 13054 / VPI 0061)</name>
    <dbReference type="NCBI Taxonomy" id="411479"/>
    <lineage>
        <taxon>Bacteria</taxon>
        <taxon>Pseudomonadati</taxon>
        <taxon>Bacteroidota</taxon>
        <taxon>Bacteroidia</taxon>
        <taxon>Bacteroidales</taxon>
        <taxon>Bacteroidaceae</taxon>
        <taxon>Bacteroides</taxon>
    </lineage>
</organism>
<accession>A0ABC9NGL9</accession>
<reference evidence="2" key="2">
    <citation type="submission" date="2013-11" db="EMBL/GenBank/DDBJ databases">
        <title>Draft genome sequence of Bacteroides uniformis (ATCC 8492).</title>
        <authorList>
            <person name="Sudarsanam P."/>
            <person name="Ley R."/>
            <person name="Guruge J."/>
            <person name="Turnbaugh P.J."/>
            <person name="Mahowald M."/>
            <person name="Liep D."/>
            <person name="Gordon J."/>
        </authorList>
    </citation>
    <scope>NUCLEOTIDE SEQUENCE</scope>
    <source>
        <strain evidence="2">ATCC 8492</strain>
    </source>
</reference>